<dbReference type="GO" id="GO:0005886">
    <property type="term" value="C:plasma membrane"/>
    <property type="evidence" value="ECO:0007669"/>
    <property type="project" value="TreeGrafter"/>
</dbReference>
<evidence type="ECO:0008006" key="3">
    <source>
        <dbReference type="Google" id="ProtNLM"/>
    </source>
</evidence>
<evidence type="ECO:0000313" key="2">
    <source>
        <dbReference type="Proteomes" id="UP000050514"/>
    </source>
</evidence>
<gene>
    <name evidence="1" type="ORF">AC812_06370</name>
</gene>
<dbReference type="Gene3D" id="3.40.1690.10">
    <property type="entry name" value="secretion proteins EscU"/>
    <property type="match status" value="1"/>
</dbReference>
<dbReference type="PANTHER" id="PTHR30531:SF12">
    <property type="entry name" value="FLAGELLAR BIOSYNTHETIC PROTEIN FLHB"/>
    <property type="match status" value="1"/>
</dbReference>
<comment type="caution">
    <text evidence="1">The sequence shown here is derived from an EMBL/GenBank/DDBJ whole genome shotgun (WGS) entry which is preliminary data.</text>
</comment>
<dbReference type="Pfam" id="PF01312">
    <property type="entry name" value="Bac_export_2"/>
    <property type="match status" value="1"/>
</dbReference>
<protein>
    <recommendedName>
        <fullName evidence="3">FhlB domain-containing protein</fullName>
    </recommendedName>
</protein>
<dbReference type="AlphaFoldDB" id="A0A0P6X9F2"/>
<accession>A0A0P6X9F2</accession>
<proteinExistence type="predicted"/>
<dbReference type="OrthoDB" id="5244399at2"/>
<evidence type="ECO:0000313" key="1">
    <source>
        <dbReference type="EMBL" id="KPL76295.1"/>
    </source>
</evidence>
<dbReference type="PANTHER" id="PTHR30531">
    <property type="entry name" value="FLAGELLAR BIOSYNTHETIC PROTEIN FLHB"/>
    <property type="match status" value="1"/>
</dbReference>
<keyword evidence="2" id="KW-1185">Reference proteome</keyword>
<dbReference type="RefSeq" id="WP_061919251.1">
    <property type="nucleotide sequence ID" value="NZ_DF967971.1"/>
</dbReference>
<sequence>MNRRVRFYSGEKRAASRRPTAAALAYDPQTDGAPRVVASGRGKIAEQIVALARQYQVPVYEDPELSAALAMLNLDEEIPPELYLVVAEVLAYIYRVVQKKGL</sequence>
<reference evidence="1 2" key="1">
    <citation type="submission" date="2015-07" db="EMBL/GenBank/DDBJ databases">
        <title>Draft genome of Bellilinea caldifistulae DSM 17877.</title>
        <authorList>
            <person name="Hemp J."/>
            <person name="Ward L.M."/>
            <person name="Pace L.A."/>
            <person name="Fischer W.W."/>
        </authorList>
    </citation>
    <scope>NUCLEOTIDE SEQUENCE [LARGE SCALE GENOMIC DNA]</scope>
    <source>
        <strain evidence="1 2">GOMI-1</strain>
    </source>
</reference>
<name>A0A0P6X9F2_9CHLR</name>
<dbReference type="Proteomes" id="UP000050514">
    <property type="component" value="Unassembled WGS sequence"/>
</dbReference>
<dbReference type="EMBL" id="LGHJ01000012">
    <property type="protein sequence ID" value="KPL76295.1"/>
    <property type="molecule type" value="Genomic_DNA"/>
</dbReference>
<dbReference type="InterPro" id="IPR006135">
    <property type="entry name" value="T3SS_substrate_exporter"/>
</dbReference>
<dbReference type="STRING" id="360411.AC812_06370"/>
<dbReference type="InterPro" id="IPR029025">
    <property type="entry name" value="T3SS_substrate_exporter_C"/>
</dbReference>
<organism evidence="1 2">
    <name type="scientific">Bellilinea caldifistulae</name>
    <dbReference type="NCBI Taxonomy" id="360411"/>
    <lineage>
        <taxon>Bacteria</taxon>
        <taxon>Bacillati</taxon>
        <taxon>Chloroflexota</taxon>
        <taxon>Anaerolineae</taxon>
        <taxon>Anaerolineales</taxon>
        <taxon>Anaerolineaceae</taxon>
        <taxon>Bellilinea</taxon>
    </lineage>
</organism>
<dbReference type="SUPFAM" id="SSF160544">
    <property type="entry name" value="EscU C-terminal domain-like"/>
    <property type="match status" value="1"/>
</dbReference>
<dbReference type="GO" id="GO:0009306">
    <property type="term" value="P:protein secretion"/>
    <property type="evidence" value="ECO:0007669"/>
    <property type="project" value="InterPro"/>
</dbReference>